<organism evidence="2 3">
    <name type="scientific">Dactylosporangium cerinum</name>
    <dbReference type="NCBI Taxonomy" id="1434730"/>
    <lineage>
        <taxon>Bacteria</taxon>
        <taxon>Bacillati</taxon>
        <taxon>Actinomycetota</taxon>
        <taxon>Actinomycetes</taxon>
        <taxon>Micromonosporales</taxon>
        <taxon>Micromonosporaceae</taxon>
        <taxon>Dactylosporangium</taxon>
    </lineage>
</organism>
<keyword evidence="3" id="KW-1185">Reference proteome</keyword>
<dbReference type="Gene3D" id="1.20.1290.10">
    <property type="entry name" value="AhpD-like"/>
    <property type="match status" value="1"/>
</dbReference>
<name>A0ABV9W4I0_9ACTN</name>
<accession>A0ABV9W4I0</accession>
<comment type="caution">
    <text evidence="2">The sequence shown here is derived from an EMBL/GenBank/DDBJ whole genome shotgun (WGS) entry which is preliminary data.</text>
</comment>
<gene>
    <name evidence="2" type="ORF">ACFPIJ_30710</name>
</gene>
<dbReference type="NCBIfam" id="TIGR00778">
    <property type="entry name" value="ahpD_dom"/>
    <property type="match status" value="1"/>
</dbReference>
<dbReference type="PANTHER" id="PTHR35446">
    <property type="entry name" value="SI:CH211-175M2.5"/>
    <property type="match status" value="1"/>
</dbReference>
<dbReference type="Pfam" id="PF02627">
    <property type="entry name" value="CMD"/>
    <property type="match status" value="1"/>
</dbReference>
<feature type="domain" description="Carboxymuconolactone decarboxylase-like" evidence="1">
    <location>
        <begin position="41"/>
        <end position="118"/>
    </location>
</feature>
<proteinExistence type="predicted"/>
<protein>
    <submittedName>
        <fullName evidence="2">Carboxymuconolactone decarboxylase family protein</fullName>
    </submittedName>
</protein>
<sequence>MNRLPLVTLETADPRQGELLEETRRQLGRVPNLYAALANGPQALAGYLALRDALTRGVLRARVREQLALLVAQENGCAYCVAAHVMRSAKLGLTDQQVTETRLGADADPHVAAILAVAHTVLHEGGRVGDEQLAAARAAGVTDAELAEVVAHVALNVLSNSFNHLAQPELDFPPVALEVAR</sequence>
<evidence type="ECO:0000313" key="2">
    <source>
        <dbReference type="EMBL" id="MFC5002192.1"/>
    </source>
</evidence>
<evidence type="ECO:0000313" key="3">
    <source>
        <dbReference type="Proteomes" id="UP001595912"/>
    </source>
</evidence>
<dbReference type="RefSeq" id="WP_380120045.1">
    <property type="nucleotide sequence ID" value="NZ_JBHSIU010000041.1"/>
</dbReference>
<reference evidence="3" key="1">
    <citation type="journal article" date="2019" name="Int. J. Syst. Evol. Microbiol.">
        <title>The Global Catalogue of Microorganisms (GCM) 10K type strain sequencing project: providing services to taxonomists for standard genome sequencing and annotation.</title>
        <authorList>
            <consortium name="The Broad Institute Genomics Platform"/>
            <consortium name="The Broad Institute Genome Sequencing Center for Infectious Disease"/>
            <person name="Wu L."/>
            <person name="Ma J."/>
        </authorList>
    </citation>
    <scope>NUCLEOTIDE SEQUENCE [LARGE SCALE GENOMIC DNA]</scope>
    <source>
        <strain evidence="3">CGMCC 4.7152</strain>
    </source>
</reference>
<dbReference type="InterPro" id="IPR003779">
    <property type="entry name" value="CMD-like"/>
</dbReference>
<dbReference type="EMBL" id="JBHSIU010000041">
    <property type="protein sequence ID" value="MFC5002192.1"/>
    <property type="molecule type" value="Genomic_DNA"/>
</dbReference>
<dbReference type="InterPro" id="IPR004675">
    <property type="entry name" value="AhpD_core"/>
</dbReference>
<dbReference type="InterPro" id="IPR029032">
    <property type="entry name" value="AhpD-like"/>
</dbReference>
<dbReference type="PANTHER" id="PTHR35446:SF3">
    <property type="entry name" value="CMD DOMAIN-CONTAINING PROTEIN"/>
    <property type="match status" value="1"/>
</dbReference>
<dbReference type="Proteomes" id="UP001595912">
    <property type="component" value="Unassembled WGS sequence"/>
</dbReference>
<evidence type="ECO:0000259" key="1">
    <source>
        <dbReference type="Pfam" id="PF02627"/>
    </source>
</evidence>
<dbReference type="SUPFAM" id="SSF69118">
    <property type="entry name" value="AhpD-like"/>
    <property type="match status" value="1"/>
</dbReference>